<dbReference type="FunFam" id="3.90.1530.30:FF:000001">
    <property type="entry name" value="Chromosome partitioning protein ParB"/>
    <property type="match status" value="1"/>
</dbReference>
<evidence type="ECO:0000313" key="7">
    <source>
        <dbReference type="Proteomes" id="UP000184128"/>
    </source>
</evidence>
<keyword evidence="7" id="KW-1185">Reference proteome</keyword>
<evidence type="ECO:0000256" key="2">
    <source>
        <dbReference type="ARBA" id="ARBA00006295"/>
    </source>
</evidence>
<dbReference type="SMART" id="SM00470">
    <property type="entry name" value="ParB"/>
    <property type="match status" value="1"/>
</dbReference>
<dbReference type="GO" id="GO:0045881">
    <property type="term" value="P:positive regulation of sporulation resulting in formation of a cellular spore"/>
    <property type="evidence" value="ECO:0007669"/>
    <property type="project" value="TreeGrafter"/>
</dbReference>
<dbReference type="GO" id="GO:0005694">
    <property type="term" value="C:chromosome"/>
    <property type="evidence" value="ECO:0007669"/>
    <property type="project" value="TreeGrafter"/>
</dbReference>
<dbReference type="Pfam" id="PF17762">
    <property type="entry name" value="HTH_ParB"/>
    <property type="match status" value="1"/>
</dbReference>
<dbReference type="CDD" id="cd16393">
    <property type="entry name" value="SPO0J_N"/>
    <property type="match status" value="1"/>
</dbReference>
<keyword evidence="4" id="KW-0238">DNA-binding</keyword>
<proteinExistence type="inferred from homology"/>
<dbReference type="InterPro" id="IPR004437">
    <property type="entry name" value="ParB/RepB/Spo0J"/>
</dbReference>
<dbReference type="Gene3D" id="3.90.1530.30">
    <property type="match status" value="1"/>
</dbReference>
<dbReference type="InterPro" id="IPR003115">
    <property type="entry name" value="ParB_N"/>
</dbReference>
<organism evidence="6 7">
    <name type="scientific">Atopostipes suicloacalis DSM 15692</name>
    <dbReference type="NCBI Taxonomy" id="1121025"/>
    <lineage>
        <taxon>Bacteria</taxon>
        <taxon>Bacillati</taxon>
        <taxon>Bacillota</taxon>
        <taxon>Bacilli</taxon>
        <taxon>Lactobacillales</taxon>
        <taxon>Carnobacteriaceae</taxon>
        <taxon>Atopostipes</taxon>
    </lineage>
</organism>
<dbReference type="Gene3D" id="1.10.10.2830">
    <property type="match status" value="1"/>
</dbReference>
<reference evidence="7" key="1">
    <citation type="submission" date="2016-11" db="EMBL/GenBank/DDBJ databases">
        <authorList>
            <person name="Varghese N."/>
            <person name="Submissions S."/>
        </authorList>
    </citation>
    <scope>NUCLEOTIDE SEQUENCE [LARGE SCALE GENOMIC DNA]</scope>
    <source>
        <strain evidence="7">DSM 15692</strain>
    </source>
</reference>
<evidence type="ECO:0000313" key="6">
    <source>
        <dbReference type="EMBL" id="SHE56056.1"/>
    </source>
</evidence>
<evidence type="ECO:0000256" key="4">
    <source>
        <dbReference type="ARBA" id="ARBA00023125"/>
    </source>
</evidence>
<evidence type="ECO:0000259" key="5">
    <source>
        <dbReference type="SMART" id="SM00470"/>
    </source>
</evidence>
<dbReference type="AlphaFoldDB" id="A0A1M4UH37"/>
<name>A0A1M4UH37_9LACT</name>
<keyword evidence="3" id="KW-0159">Chromosome partition</keyword>
<dbReference type="GO" id="GO:0009295">
    <property type="term" value="C:nucleoid"/>
    <property type="evidence" value="ECO:0007669"/>
    <property type="project" value="UniProtKB-SubCell"/>
</dbReference>
<dbReference type="FunFam" id="1.10.10.2830:FF:000001">
    <property type="entry name" value="Chromosome partitioning protein ParB"/>
    <property type="match status" value="1"/>
</dbReference>
<dbReference type="GO" id="GO:0003677">
    <property type="term" value="F:DNA binding"/>
    <property type="evidence" value="ECO:0007669"/>
    <property type="project" value="UniProtKB-KW"/>
</dbReference>
<gene>
    <name evidence="6" type="ORF">SAMN02745249_00678</name>
</gene>
<comment type="subcellular location">
    <subcellularLocation>
        <location evidence="1">Cytoplasm</location>
        <location evidence="1">Nucleoid</location>
    </subcellularLocation>
</comment>
<dbReference type="RefSeq" id="WP_073296416.1">
    <property type="nucleotide sequence ID" value="NZ_FQUF01000008.1"/>
</dbReference>
<dbReference type="OrthoDB" id="9802051at2"/>
<dbReference type="SUPFAM" id="SSF109709">
    <property type="entry name" value="KorB DNA-binding domain-like"/>
    <property type="match status" value="1"/>
</dbReference>
<dbReference type="NCBIfam" id="TIGR00180">
    <property type="entry name" value="parB_part"/>
    <property type="match status" value="1"/>
</dbReference>
<dbReference type="PANTHER" id="PTHR33375:SF1">
    <property type="entry name" value="CHROMOSOME-PARTITIONING PROTEIN PARB-RELATED"/>
    <property type="match status" value="1"/>
</dbReference>
<sequence>MSAKKKGLGQGINALFPETSLLDVENVEGEEKVEQISVDEIRSNPYQPRKSFDREALEELAESISQSGVLQPIIVRKSSAKGYELVAGERRHKASIIAGLTRIPAIVRELDEEFMIKYAILENLQREDLTPLEEADAYQLMMDKLSLTQERVADALGKSRSHVANHLRLRSLPEPVKQLLTEKKLSMGQARTLRALDDEQAMIKLANKAVKEHLTVRQLEKMVSELKKQAKNPEKPQPVKRKSPFVREYESKLMDKFGTDVMINEKGTKGKIQIEYTSQSDLNRILVDVLEIELED</sequence>
<protein>
    <submittedName>
        <fullName evidence="6">Chromosome partitioning protein, ParB family</fullName>
    </submittedName>
</protein>
<dbReference type="STRING" id="1121025.SAMN02745249_00678"/>
<dbReference type="PANTHER" id="PTHR33375">
    <property type="entry name" value="CHROMOSOME-PARTITIONING PROTEIN PARB-RELATED"/>
    <property type="match status" value="1"/>
</dbReference>
<evidence type="ECO:0000256" key="1">
    <source>
        <dbReference type="ARBA" id="ARBA00004453"/>
    </source>
</evidence>
<dbReference type="Pfam" id="PF23552">
    <property type="entry name" value="ParB_C"/>
    <property type="match status" value="1"/>
</dbReference>
<dbReference type="GO" id="GO:0007059">
    <property type="term" value="P:chromosome segregation"/>
    <property type="evidence" value="ECO:0007669"/>
    <property type="project" value="UniProtKB-KW"/>
</dbReference>
<dbReference type="InterPro" id="IPR050336">
    <property type="entry name" value="Chromosome_partition/occlusion"/>
</dbReference>
<dbReference type="Pfam" id="PF02195">
    <property type="entry name" value="ParB_N"/>
    <property type="match status" value="1"/>
</dbReference>
<accession>A0A1M4UH37</accession>
<dbReference type="Proteomes" id="UP000184128">
    <property type="component" value="Unassembled WGS sequence"/>
</dbReference>
<dbReference type="InterPro" id="IPR036086">
    <property type="entry name" value="ParB/Sulfiredoxin_sf"/>
</dbReference>
<dbReference type="InterPro" id="IPR057240">
    <property type="entry name" value="ParB_dimer_C"/>
</dbReference>
<comment type="similarity">
    <text evidence="2">Belongs to the ParB family.</text>
</comment>
<dbReference type="EMBL" id="FQUF01000008">
    <property type="protein sequence ID" value="SHE56056.1"/>
    <property type="molecule type" value="Genomic_DNA"/>
</dbReference>
<evidence type="ECO:0000256" key="3">
    <source>
        <dbReference type="ARBA" id="ARBA00022829"/>
    </source>
</evidence>
<feature type="domain" description="ParB-like N-terminal" evidence="5">
    <location>
        <begin position="34"/>
        <end position="124"/>
    </location>
</feature>
<dbReference type="InterPro" id="IPR041468">
    <property type="entry name" value="HTH_ParB/Spo0J"/>
</dbReference>
<dbReference type="SUPFAM" id="SSF110849">
    <property type="entry name" value="ParB/Sulfiredoxin"/>
    <property type="match status" value="1"/>
</dbReference>